<organism evidence="2 3">
    <name type="scientific">Sphaeroforma arctica JP610</name>
    <dbReference type="NCBI Taxonomy" id="667725"/>
    <lineage>
        <taxon>Eukaryota</taxon>
        <taxon>Ichthyosporea</taxon>
        <taxon>Ichthyophonida</taxon>
        <taxon>Sphaeroforma</taxon>
    </lineage>
</organism>
<dbReference type="EMBL" id="KQ241731">
    <property type="protein sequence ID" value="KNC84925.1"/>
    <property type="molecule type" value="Genomic_DNA"/>
</dbReference>
<gene>
    <name evidence="2" type="ORF">SARC_02879</name>
</gene>
<feature type="compositionally biased region" description="Polar residues" evidence="1">
    <location>
        <begin position="71"/>
        <end position="81"/>
    </location>
</feature>
<dbReference type="Proteomes" id="UP000054560">
    <property type="component" value="Unassembled WGS sequence"/>
</dbReference>
<feature type="compositionally biased region" description="Basic residues" evidence="1">
    <location>
        <begin position="57"/>
        <end position="70"/>
    </location>
</feature>
<evidence type="ECO:0000256" key="1">
    <source>
        <dbReference type="SAM" id="MobiDB-lite"/>
    </source>
</evidence>
<feature type="compositionally biased region" description="Polar residues" evidence="1">
    <location>
        <begin position="202"/>
        <end position="217"/>
    </location>
</feature>
<protein>
    <submittedName>
        <fullName evidence="2">Uncharacterized protein</fullName>
    </submittedName>
</protein>
<feature type="region of interest" description="Disordered" evidence="1">
    <location>
        <begin position="199"/>
        <end position="248"/>
    </location>
</feature>
<dbReference type="AlphaFoldDB" id="A0A0L0G7E3"/>
<name>A0A0L0G7E3_9EUKA</name>
<dbReference type="GeneID" id="25903383"/>
<accession>A0A0L0G7E3</accession>
<feature type="compositionally biased region" description="Polar residues" evidence="1">
    <location>
        <begin position="132"/>
        <end position="150"/>
    </location>
</feature>
<reference evidence="2 3" key="1">
    <citation type="submission" date="2011-02" db="EMBL/GenBank/DDBJ databases">
        <title>The Genome Sequence of Sphaeroforma arctica JP610.</title>
        <authorList>
            <consortium name="The Broad Institute Genome Sequencing Platform"/>
            <person name="Russ C."/>
            <person name="Cuomo C."/>
            <person name="Young S.K."/>
            <person name="Zeng Q."/>
            <person name="Gargeya S."/>
            <person name="Alvarado L."/>
            <person name="Berlin A."/>
            <person name="Chapman S.B."/>
            <person name="Chen Z."/>
            <person name="Freedman E."/>
            <person name="Gellesch M."/>
            <person name="Goldberg J."/>
            <person name="Griggs A."/>
            <person name="Gujja S."/>
            <person name="Heilman E."/>
            <person name="Heiman D."/>
            <person name="Howarth C."/>
            <person name="Mehta T."/>
            <person name="Neiman D."/>
            <person name="Pearson M."/>
            <person name="Roberts A."/>
            <person name="Saif S."/>
            <person name="Shea T."/>
            <person name="Shenoy N."/>
            <person name="Sisk P."/>
            <person name="Stolte C."/>
            <person name="Sykes S."/>
            <person name="White J."/>
            <person name="Yandava C."/>
            <person name="Burger G."/>
            <person name="Gray M.W."/>
            <person name="Holland P.W.H."/>
            <person name="King N."/>
            <person name="Lang F.B.F."/>
            <person name="Roger A.J."/>
            <person name="Ruiz-Trillo I."/>
            <person name="Haas B."/>
            <person name="Nusbaum C."/>
            <person name="Birren B."/>
        </authorList>
    </citation>
    <scope>NUCLEOTIDE SEQUENCE [LARGE SCALE GENOMIC DNA]</scope>
    <source>
        <strain evidence="2 3">JP610</strain>
    </source>
</reference>
<dbReference type="RefSeq" id="XP_014158827.1">
    <property type="nucleotide sequence ID" value="XM_014303352.1"/>
</dbReference>
<feature type="region of interest" description="Disordered" evidence="1">
    <location>
        <begin position="132"/>
        <end position="187"/>
    </location>
</feature>
<evidence type="ECO:0000313" key="2">
    <source>
        <dbReference type="EMBL" id="KNC84925.1"/>
    </source>
</evidence>
<sequence length="344" mass="37151">MDVDDCVVISSDDEIKDSREVNNLTGVAYPSACAILVPTTVECISLISSDDETQAPRLRKPRGTKGKRNRTPISINSQSSEENVDLPDQKPSLTPTLAKPARIPSLRKDHENGKGKRTASYATMAAGASKCTEQATQLQPHTNTKHSTQMPALAPITRKVSAEKRRRNGGAVRARGMGHKGQVRASAKDCIDLESVEVSSRLVGSSRTQTGETSGETKSGRYTKKSGISSESEVPKVPHGGKKLDTNAPGHIKVRTMHRAVKGQSEGSPVTKRRKNTIAGTLAEREVRVCGRKHRRLQTPEIGVAKDGRLTEEPSDSGAFSDSFTASPLWGSPIGDPYFAMEMR</sequence>
<feature type="region of interest" description="Disordered" evidence="1">
    <location>
        <begin position="305"/>
        <end position="325"/>
    </location>
</feature>
<keyword evidence="3" id="KW-1185">Reference proteome</keyword>
<proteinExistence type="predicted"/>
<feature type="region of interest" description="Disordered" evidence="1">
    <location>
        <begin position="49"/>
        <end position="117"/>
    </location>
</feature>
<evidence type="ECO:0000313" key="3">
    <source>
        <dbReference type="Proteomes" id="UP000054560"/>
    </source>
</evidence>